<reference evidence="1 2" key="1">
    <citation type="journal article" date="2011" name="J. Bacteriol.">
        <title>Complete genome sequence of the type strain Cupriavidus necator N-1.</title>
        <authorList>
            <person name="Poehlein A."/>
            <person name="Kusian B."/>
            <person name="Friedrich B."/>
            <person name="Daniel R."/>
            <person name="Bowien B."/>
        </authorList>
    </citation>
    <scope>NUCLEOTIDE SEQUENCE [LARGE SCALE GENOMIC DNA]</scope>
    <source>
        <strain evidence="2">ATCC 43291 / DSM 13513 / CCUG 52238 / LMG 8453 / N-1</strain>
        <plasmid evidence="1 2">pBB1</plasmid>
    </source>
</reference>
<dbReference type="KEGG" id="cnc:CNE_BB1p13790"/>
<gene>
    <name evidence="1" type="ordered locus">CNE_BB1p13790</name>
</gene>
<evidence type="ECO:0000313" key="2">
    <source>
        <dbReference type="Proteomes" id="UP000006798"/>
    </source>
</evidence>
<dbReference type="AlphaFoldDB" id="F8GWG6"/>
<protein>
    <submittedName>
        <fullName evidence="1">Uncharacterized protein</fullName>
    </submittedName>
</protein>
<dbReference type="HOGENOM" id="CLU_2733260_0_0_4"/>
<dbReference type="Proteomes" id="UP000006798">
    <property type="component" value="Plasmid pBB1"/>
</dbReference>
<evidence type="ECO:0000313" key="1">
    <source>
        <dbReference type="EMBL" id="AEI82774.1"/>
    </source>
</evidence>
<dbReference type="GeneID" id="34312773"/>
<dbReference type="EMBL" id="CP002879">
    <property type="protein sequence ID" value="AEI82774.1"/>
    <property type="molecule type" value="Genomic_DNA"/>
</dbReference>
<keyword evidence="1" id="KW-0614">Plasmid</keyword>
<name>F8GWG6_CUPNN</name>
<proteinExistence type="predicted"/>
<accession>F8GWG6</accession>
<geneLocation type="plasmid" evidence="1 2">
    <name>pBB1</name>
</geneLocation>
<sequence length="71" mass="8213">MDIEHKKIHHKVFDSNALSRSSECDRRAARKSRAAQRILPQAAQDIMSLWLKVAPSWRNTVDLDRGRLESD</sequence>
<organism evidence="1 2">
    <name type="scientific">Cupriavidus necator (strain ATCC 43291 / DSM 13513 / CCUG 52238 / LMG 8453 / N-1)</name>
    <name type="common">Ralstonia eutropha</name>
    <dbReference type="NCBI Taxonomy" id="1042878"/>
    <lineage>
        <taxon>Bacteria</taxon>
        <taxon>Pseudomonadati</taxon>
        <taxon>Pseudomonadota</taxon>
        <taxon>Betaproteobacteria</taxon>
        <taxon>Burkholderiales</taxon>
        <taxon>Burkholderiaceae</taxon>
        <taxon>Cupriavidus</taxon>
    </lineage>
</organism>
<dbReference type="RefSeq" id="WP_013959795.1">
    <property type="nucleotide sequence ID" value="NC_015727.1"/>
</dbReference>